<dbReference type="EMBL" id="JAWWMZ010000003">
    <property type="protein sequence ID" value="MDX4953781.1"/>
    <property type="molecule type" value="Genomic_DNA"/>
</dbReference>
<reference evidence="1" key="2">
    <citation type="submission" date="2023-11" db="EMBL/GenBank/DDBJ databases">
        <title>Identification and selenium tolerance of Delftia acidovorans R3-25.</title>
        <authorList>
            <person name="Zhang S."/>
            <person name="Liu Y."/>
            <person name="Guo Y."/>
        </authorList>
    </citation>
    <scope>NUCLEOTIDE SEQUENCE</scope>
    <source>
        <strain evidence="1">R3-25</strain>
    </source>
</reference>
<evidence type="ECO:0000313" key="3">
    <source>
        <dbReference type="Proteomes" id="UP000594778"/>
    </source>
</evidence>
<gene>
    <name evidence="2" type="ORF">I6G66_08790</name>
    <name evidence="1" type="ORF">SGN30_10160</name>
</gene>
<dbReference type="RefSeq" id="WP_156517002.1">
    <property type="nucleotide sequence ID" value="NZ_CAGKLB010000021.1"/>
</dbReference>
<dbReference type="Proteomes" id="UP000594778">
    <property type="component" value="Chromosome"/>
</dbReference>
<dbReference type="Proteomes" id="UP001287445">
    <property type="component" value="Unassembled WGS sequence"/>
</dbReference>
<evidence type="ECO:0000313" key="1">
    <source>
        <dbReference type="EMBL" id="MDX4953781.1"/>
    </source>
</evidence>
<proteinExistence type="predicted"/>
<protein>
    <submittedName>
        <fullName evidence="2">Uncharacterized protein</fullName>
    </submittedName>
</protein>
<dbReference type="AlphaFoldDB" id="A0A7T2S6Z7"/>
<sequence>MAQIAHSADSAPQACMAIIPIALRPAAIEGRALFPDFKDSPDWFLKATP</sequence>
<reference evidence="2 3" key="1">
    <citation type="submission" date="2020-12" db="EMBL/GenBank/DDBJ databases">
        <title>FDA dAtabase for Regulatory Grade micrObial Sequences (FDA-ARGOS): Supporting development and validation of Infectious Disease Dx tests.</title>
        <authorList>
            <person name="Sproer C."/>
            <person name="Gronow S."/>
            <person name="Severitt S."/>
            <person name="Schroder I."/>
            <person name="Tallon L."/>
            <person name="Sadzewicz L."/>
            <person name="Zhao X."/>
            <person name="Boylan J."/>
            <person name="Ott S."/>
            <person name="Bowen H."/>
            <person name="Vavikolanu K."/>
            <person name="Mehta A."/>
            <person name="Aluvathingal J."/>
            <person name="Nadendla S."/>
            <person name="Lowell S."/>
            <person name="Myers T."/>
            <person name="Yan Y."/>
            <person name="Sichtig H."/>
        </authorList>
    </citation>
    <scope>NUCLEOTIDE SEQUENCE [LARGE SCALE GENOMIC DNA]</scope>
    <source>
        <strain evidence="2 3">FDAARGOS_909</strain>
    </source>
</reference>
<accession>A0A7T2S6Z7</accession>
<evidence type="ECO:0000313" key="2">
    <source>
        <dbReference type="EMBL" id="QPS10081.1"/>
    </source>
</evidence>
<dbReference type="EMBL" id="CP065668">
    <property type="protein sequence ID" value="QPS10081.1"/>
    <property type="molecule type" value="Genomic_DNA"/>
</dbReference>
<organism evidence="2 3">
    <name type="scientific">Delftia acidovorans</name>
    <name type="common">Pseudomonas acidovorans</name>
    <name type="synonym">Comamonas acidovorans</name>
    <dbReference type="NCBI Taxonomy" id="80866"/>
    <lineage>
        <taxon>Bacteria</taxon>
        <taxon>Pseudomonadati</taxon>
        <taxon>Pseudomonadota</taxon>
        <taxon>Betaproteobacteria</taxon>
        <taxon>Burkholderiales</taxon>
        <taxon>Comamonadaceae</taxon>
        <taxon>Delftia</taxon>
    </lineage>
</organism>
<name>A0A7T2S6Z7_DELAC</name>